<keyword evidence="14" id="KW-1185">Reference proteome</keyword>
<dbReference type="PANTHER" id="PTHR38839:SF6">
    <property type="entry name" value="TRANSCRIPTIONAL REGULATOR WHIB1"/>
    <property type="match status" value="1"/>
</dbReference>
<protein>
    <recommendedName>
        <fullName evidence="11">Transcriptional regulator WhiB</fullName>
    </recommendedName>
</protein>
<evidence type="ECO:0000256" key="4">
    <source>
        <dbReference type="ARBA" id="ARBA00022723"/>
    </source>
</evidence>
<feature type="binding site" evidence="11">
    <location>
        <position position="48"/>
    </location>
    <ligand>
        <name>[4Fe-4S] cluster</name>
        <dbReference type="ChEBI" id="CHEBI:49883"/>
    </ligand>
</feature>
<keyword evidence="3 11" id="KW-0004">4Fe-4S</keyword>
<dbReference type="GO" id="GO:0046872">
    <property type="term" value="F:metal ion binding"/>
    <property type="evidence" value="ECO:0007669"/>
    <property type="project" value="UniProtKB-KW"/>
</dbReference>
<keyword evidence="4 11" id="KW-0479">Metal-binding</keyword>
<dbReference type="GO" id="GO:0005737">
    <property type="term" value="C:cytoplasm"/>
    <property type="evidence" value="ECO:0007669"/>
    <property type="project" value="UniProtKB-SubCell"/>
</dbReference>
<evidence type="ECO:0000256" key="1">
    <source>
        <dbReference type="ARBA" id="ARBA00004496"/>
    </source>
</evidence>
<name>A0A918Y2G4_9ACTN</name>
<dbReference type="GO" id="GO:0035731">
    <property type="term" value="F:dinitrosyl-iron complex binding"/>
    <property type="evidence" value="ECO:0007669"/>
    <property type="project" value="UniProtKB-UniRule"/>
</dbReference>
<evidence type="ECO:0000256" key="3">
    <source>
        <dbReference type="ARBA" id="ARBA00022485"/>
    </source>
</evidence>
<keyword evidence="10 11" id="KW-0804">Transcription</keyword>
<keyword evidence="7 11" id="KW-0805">Transcription regulation</keyword>
<keyword evidence="11" id="KW-0963">Cytoplasm</keyword>
<reference evidence="13" key="1">
    <citation type="journal article" date="2014" name="Int. J. Syst. Evol. Microbiol.">
        <title>Complete genome sequence of Corynebacterium casei LMG S-19264T (=DSM 44701T), isolated from a smear-ripened cheese.</title>
        <authorList>
            <consortium name="US DOE Joint Genome Institute (JGI-PGF)"/>
            <person name="Walter F."/>
            <person name="Albersmeier A."/>
            <person name="Kalinowski J."/>
            <person name="Ruckert C."/>
        </authorList>
    </citation>
    <scope>NUCLEOTIDE SEQUENCE</scope>
    <source>
        <strain evidence="13">JCM 4654</strain>
    </source>
</reference>
<dbReference type="Proteomes" id="UP000608955">
    <property type="component" value="Unassembled WGS sequence"/>
</dbReference>
<keyword evidence="8 11" id="KW-0238">DNA-binding</keyword>
<keyword evidence="6 11" id="KW-0411">Iron-sulfur</keyword>
<keyword evidence="9 11" id="KW-1015">Disulfide bond</keyword>
<comment type="caution">
    <text evidence="13">The sequence shown here is derived from an EMBL/GenBank/DDBJ whole genome shotgun (WGS) entry which is preliminary data.</text>
</comment>
<feature type="binding site" evidence="11">
    <location>
        <position position="20"/>
    </location>
    <ligand>
        <name>[4Fe-4S] cluster</name>
        <dbReference type="ChEBI" id="CHEBI:49883"/>
    </ligand>
</feature>
<accession>A0A918Y2G4</accession>
<evidence type="ECO:0000256" key="5">
    <source>
        <dbReference type="ARBA" id="ARBA00023004"/>
    </source>
</evidence>
<evidence type="ECO:0000256" key="2">
    <source>
        <dbReference type="ARBA" id="ARBA00006597"/>
    </source>
</evidence>
<evidence type="ECO:0000256" key="11">
    <source>
        <dbReference type="HAMAP-Rule" id="MF_01479"/>
    </source>
</evidence>
<dbReference type="GO" id="GO:0045454">
    <property type="term" value="P:cell redox homeostasis"/>
    <property type="evidence" value="ECO:0007669"/>
    <property type="project" value="TreeGrafter"/>
</dbReference>
<evidence type="ECO:0000256" key="7">
    <source>
        <dbReference type="ARBA" id="ARBA00023015"/>
    </source>
</evidence>
<dbReference type="GO" id="GO:0003677">
    <property type="term" value="F:DNA binding"/>
    <property type="evidence" value="ECO:0007669"/>
    <property type="project" value="UniProtKB-UniRule"/>
</dbReference>
<organism evidence="13 14">
    <name type="scientific">Streptomyces naganishii JCM 4654</name>
    <dbReference type="NCBI Taxonomy" id="1306179"/>
    <lineage>
        <taxon>Bacteria</taxon>
        <taxon>Bacillati</taxon>
        <taxon>Actinomycetota</taxon>
        <taxon>Actinomycetes</taxon>
        <taxon>Kitasatosporales</taxon>
        <taxon>Streptomycetaceae</taxon>
        <taxon>Streptomyces</taxon>
    </lineage>
</organism>
<dbReference type="HAMAP" id="MF_01479">
    <property type="entry name" value="WhiB"/>
    <property type="match status" value="1"/>
</dbReference>
<comment type="PTM">
    <text evidence="11">Upon Fe-S cluster removal intramolecular disulfide bonds are formed.</text>
</comment>
<sequence>MPWSAQGTRAPMEWLRSAACVGEDPELFFPVGTRGPALRDTAAAKRVCARCPVITQCLSFALSSGQTSGVWGGTGEEERLALLRTARDDVARRSTV</sequence>
<keyword evidence="5 11" id="KW-0408">Iron</keyword>
<comment type="cofactor">
    <cofactor evidence="11">
        <name>[4Fe-4S] cluster</name>
        <dbReference type="ChEBI" id="CHEBI:49883"/>
    </cofactor>
    <text evidence="11">Binds 1 [4Fe-4S] cluster per subunit. Following nitrosylation of the [4Fe-4S] cluster binds 1 [4Fe-8(NO)] cluster per subunit.</text>
</comment>
<evidence type="ECO:0000256" key="8">
    <source>
        <dbReference type="ARBA" id="ARBA00023125"/>
    </source>
</evidence>
<reference evidence="13" key="2">
    <citation type="submission" date="2020-09" db="EMBL/GenBank/DDBJ databases">
        <authorList>
            <person name="Sun Q."/>
            <person name="Ohkuma M."/>
        </authorList>
    </citation>
    <scope>NUCLEOTIDE SEQUENCE</scope>
    <source>
        <strain evidence="13">JCM 4654</strain>
    </source>
</reference>
<dbReference type="PANTHER" id="PTHR38839">
    <property type="entry name" value="TRANSCRIPTIONAL REGULATOR WHID-RELATED"/>
    <property type="match status" value="1"/>
</dbReference>
<dbReference type="EMBL" id="BMVF01000005">
    <property type="protein sequence ID" value="GHD87800.1"/>
    <property type="molecule type" value="Genomic_DNA"/>
</dbReference>
<comment type="PTM">
    <text evidence="11">The Fe-S cluster can be nitrosylated by nitric oxide (NO).</text>
</comment>
<feature type="domain" description="4Fe-4S Wbl-type" evidence="12">
    <location>
        <begin position="19"/>
        <end position="81"/>
    </location>
</feature>
<dbReference type="AlphaFoldDB" id="A0A918Y2G4"/>
<comment type="similarity">
    <text evidence="2 11">Belongs to the WhiB family.</text>
</comment>
<dbReference type="InterPro" id="IPR034768">
    <property type="entry name" value="4FE4S_WBL"/>
</dbReference>
<evidence type="ECO:0000256" key="9">
    <source>
        <dbReference type="ARBA" id="ARBA00023157"/>
    </source>
</evidence>
<feature type="binding site" evidence="11">
    <location>
        <position position="51"/>
    </location>
    <ligand>
        <name>[4Fe-4S] cluster</name>
        <dbReference type="ChEBI" id="CHEBI:49883"/>
    </ligand>
</feature>
<feature type="binding site" evidence="11">
    <location>
        <position position="57"/>
    </location>
    <ligand>
        <name>[4Fe-4S] cluster</name>
        <dbReference type="ChEBI" id="CHEBI:49883"/>
    </ligand>
</feature>
<evidence type="ECO:0000313" key="14">
    <source>
        <dbReference type="Proteomes" id="UP000608955"/>
    </source>
</evidence>
<comment type="subcellular location">
    <subcellularLocation>
        <location evidence="1 11">Cytoplasm</location>
    </subcellularLocation>
</comment>
<gene>
    <name evidence="13" type="primary">whiB1</name>
    <name evidence="11" type="synonym">whiB</name>
    <name evidence="13" type="ORF">GCM10010508_21110</name>
</gene>
<evidence type="ECO:0000313" key="13">
    <source>
        <dbReference type="EMBL" id="GHD87800.1"/>
    </source>
</evidence>
<evidence type="ECO:0000256" key="10">
    <source>
        <dbReference type="ARBA" id="ARBA00023163"/>
    </source>
</evidence>
<proteinExistence type="inferred from homology"/>
<dbReference type="GO" id="GO:0051539">
    <property type="term" value="F:4 iron, 4 sulfur cluster binding"/>
    <property type="evidence" value="ECO:0007669"/>
    <property type="project" value="UniProtKB-UniRule"/>
</dbReference>
<comment type="function">
    <text evidence="11">Acts as a transcriptional regulator. Probably redox-responsive. The apo- but not holo-form probably binds DNA.</text>
</comment>
<dbReference type="PROSITE" id="PS51674">
    <property type="entry name" value="4FE4S_WBL"/>
    <property type="match status" value="1"/>
</dbReference>
<dbReference type="GO" id="GO:0045892">
    <property type="term" value="P:negative regulation of DNA-templated transcription"/>
    <property type="evidence" value="ECO:0007669"/>
    <property type="project" value="TreeGrafter"/>
</dbReference>
<dbReference type="GO" id="GO:0047134">
    <property type="term" value="F:protein-disulfide reductase [NAD(P)H] activity"/>
    <property type="evidence" value="ECO:0007669"/>
    <property type="project" value="TreeGrafter"/>
</dbReference>
<evidence type="ECO:0000256" key="6">
    <source>
        <dbReference type="ARBA" id="ARBA00023014"/>
    </source>
</evidence>
<dbReference type="InterPro" id="IPR003482">
    <property type="entry name" value="Whib"/>
</dbReference>
<dbReference type="Pfam" id="PF02467">
    <property type="entry name" value="Whib"/>
    <property type="match status" value="1"/>
</dbReference>
<evidence type="ECO:0000259" key="12">
    <source>
        <dbReference type="PROSITE" id="PS51674"/>
    </source>
</evidence>